<feature type="transmembrane region" description="Helical" evidence="1">
    <location>
        <begin position="22"/>
        <end position="49"/>
    </location>
</feature>
<gene>
    <name evidence="2" type="ORF">R4I43_08450</name>
</gene>
<evidence type="ECO:0000313" key="3">
    <source>
        <dbReference type="Proteomes" id="UP001327093"/>
    </source>
</evidence>
<dbReference type="Proteomes" id="UP001327093">
    <property type="component" value="Unassembled WGS sequence"/>
</dbReference>
<organism evidence="2 3">
    <name type="scientific">Saccharopolyspora mangrovi</name>
    <dbReference type="NCBI Taxonomy" id="3082379"/>
    <lineage>
        <taxon>Bacteria</taxon>
        <taxon>Bacillati</taxon>
        <taxon>Actinomycetota</taxon>
        <taxon>Actinomycetes</taxon>
        <taxon>Pseudonocardiales</taxon>
        <taxon>Pseudonocardiaceae</taxon>
        <taxon>Saccharopolyspora</taxon>
    </lineage>
</organism>
<keyword evidence="3" id="KW-1185">Reference proteome</keyword>
<comment type="caution">
    <text evidence="2">The sequence shown here is derived from an EMBL/GenBank/DDBJ whole genome shotgun (WGS) entry which is preliminary data.</text>
</comment>
<keyword evidence="1" id="KW-0812">Transmembrane</keyword>
<evidence type="ECO:0000256" key="1">
    <source>
        <dbReference type="SAM" id="Phobius"/>
    </source>
</evidence>
<reference evidence="2 3" key="1">
    <citation type="submission" date="2023-10" db="EMBL/GenBank/DDBJ databases">
        <title>Saccharopolyspora sp. nov., isolated from mangrove soil.</title>
        <authorList>
            <person name="Lu Y."/>
            <person name="Liu W."/>
        </authorList>
    </citation>
    <scope>NUCLEOTIDE SEQUENCE [LARGE SCALE GENOMIC DNA]</scope>
    <source>
        <strain evidence="2 3">S2-29</strain>
    </source>
</reference>
<dbReference type="EMBL" id="JAWLNX010000004">
    <property type="protein sequence ID" value="MEB3367435.1"/>
    <property type="molecule type" value="Genomic_DNA"/>
</dbReference>
<dbReference type="RefSeq" id="WP_324264986.1">
    <property type="nucleotide sequence ID" value="NZ_JAWLNX010000004.1"/>
</dbReference>
<keyword evidence="1" id="KW-0472">Membrane</keyword>
<evidence type="ECO:0008006" key="4">
    <source>
        <dbReference type="Google" id="ProtNLM"/>
    </source>
</evidence>
<feature type="transmembrane region" description="Helical" evidence="1">
    <location>
        <begin position="70"/>
        <end position="89"/>
    </location>
</feature>
<proteinExistence type="predicted"/>
<protein>
    <recommendedName>
        <fullName evidence="4">DUF4190 domain-containing protein</fullName>
    </recommendedName>
</protein>
<sequence>MSTPAEPDKVVYVRNAPDGQKALTMGILAICLFWLPLVNIIFGILAFIYGQDGRRSQDHEVRVKSLTGMILGAIGGFWWVALFMLMAAGNGV</sequence>
<evidence type="ECO:0000313" key="2">
    <source>
        <dbReference type="EMBL" id="MEB3367435.1"/>
    </source>
</evidence>
<keyword evidence="1" id="KW-1133">Transmembrane helix</keyword>
<accession>A0ABU6A7C4</accession>
<name>A0ABU6A7C4_9PSEU</name>